<feature type="region of interest" description="Disordered" evidence="1">
    <location>
        <begin position="393"/>
        <end position="509"/>
    </location>
</feature>
<dbReference type="PANTHER" id="PTHR35006:SF3">
    <property type="entry name" value="GLYOXALASE FAMILY PROTEIN (AFU_ORTHOLOGUE AFUA_3G06020)"/>
    <property type="match status" value="1"/>
</dbReference>
<evidence type="ECO:0000313" key="3">
    <source>
        <dbReference type="Proteomes" id="UP000193689"/>
    </source>
</evidence>
<sequence>MLPYIQVSDLPSSASFYSAITQPLGLRYISASPTAIVFGTSSEDNAATPPLPVFEILGNKLVCAEAGSNSRIVLSAPSVAVVSDFHAAGLRANPDLQVIGGSIITGDATKGGETRAKITDFDGNIMEVVYAPSASYPSRHGAPAVRRTSVSTDEVGRILDWNLDVATSQAPSAVAGPEAPGESQPTALTSRRPGPVAVHSDSPEPYAVLRRSVTTSTIEASPRESSSGLTASVVLGSVLGAVAAGAAVGGALTYMNMRNERERAQRQEFEAPVIQRRSTFPDPYPDHRPRYVEVERTVEKIRYPEELPPPAPKSRYYPPPAYMARYSQVGGQSREVEELDDRSGRHSSRQSAAGRSRTRSEAGSSRHPLMIADAEYRSHAGSKHGGAPKMLTEAEHRSQAGSRYSKYSTPRSVRQPDAATYVSARTERLENTSKPAPQLLPLRSKAPSTYQSSAPVKVAPSRAPTHHTNATVRTAAPSRAPTHHTAATKMTAPSRHASARKVPLPQSHVGSSLVDYEFEEDNDSIAPSDSISCIGSRRSSRSHH</sequence>
<dbReference type="InterPro" id="IPR029068">
    <property type="entry name" value="Glyas_Bleomycin-R_OHBP_Dase"/>
</dbReference>
<dbReference type="AlphaFoldDB" id="A0A1Y2E6D2"/>
<organism evidence="2 3">
    <name type="scientific">Pseudomassariella vexata</name>
    <dbReference type="NCBI Taxonomy" id="1141098"/>
    <lineage>
        <taxon>Eukaryota</taxon>
        <taxon>Fungi</taxon>
        <taxon>Dikarya</taxon>
        <taxon>Ascomycota</taxon>
        <taxon>Pezizomycotina</taxon>
        <taxon>Sordariomycetes</taxon>
        <taxon>Xylariomycetidae</taxon>
        <taxon>Amphisphaeriales</taxon>
        <taxon>Pseudomassariaceae</taxon>
        <taxon>Pseudomassariella</taxon>
    </lineage>
</organism>
<evidence type="ECO:0008006" key="4">
    <source>
        <dbReference type="Google" id="ProtNLM"/>
    </source>
</evidence>
<feature type="compositionally biased region" description="Low complexity" evidence="1">
    <location>
        <begin position="528"/>
        <end position="537"/>
    </location>
</feature>
<dbReference type="GeneID" id="63779748"/>
<feature type="compositionally biased region" description="Polar residues" evidence="1">
    <location>
        <begin position="399"/>
        <end position="412"/>
    </location>
</feature>
<evidence type="ECO:0000313" key="2">
    <source>
        <dbReference type="EMBL" id="ORY67082.1"/>
    </source>
</evidence>
<feature type="region of interest" description="Disordered" evidence="1">
    <location>
        <begin position="328"/>
        <end position="368"/>
    </location>
</feature>
<feature type="region of interest" description="Disordered" evidence="1">
    <location>
        <begin position="521"/>
        <end position="544"/>
    </location>
</feature>
<proteinExistence type="predicted"/>
<protein>
    <recommendedName>
        <fullName evidence="4">VOC domain-containing protein</fullName>
    </recommendedName>
</protein>
<dbReference type="OrthoDB" id="10249419at2759"/>
<comment type="caution">
    <text evidence="2">The sequence shown here is derived from an EMBL/GenBank/DDBJ whole genome shotgun (WGS) entry which is preliminary data.</text>
</comment>
<dbReference type="Gene3D" id="3.10.180.10">
    <property type="entry name" value="2,3-Dihydroxybiphenyl 1,2-Dioxygenase, domain 1"/>
    <property type="match status" value="1"/>
</dbReference>
<feature type="region of interest" description="Disordered" evidence="1">
    <location>
        <begin position="169"/>
        <end position="205"/>
    </location>
</feature>
<dbReference type="PANTHER" id="PTHR35006">
    <property type="entry name" value="GLYOXALASE FAMILY PROTEIN (AFU_ORTHOLOGUE AFUA_5G14830)"/>
    <property type="match status" value="1"/>
</dbReference>
<evidence type="ECO:0000256" key="1">
    <source>
        <dbReference type="SAM" id="MobiDB-lite"/>
    </source>
</evidence>
<dbReference type="SUPFAM" id="SSF54593">
    <property type="entry name" value="Glyoxalase/Bleomycin resistance protein/Dihydroxybiphenyl dioxygenase"/>
    <property type="match status" value="1"/>
</dbReference>
<gene>
    <name evidence="2" type="ORF">BCR38DRAFT_482721</name>
</gene>
<reference evidence="2 3" key="1">
    <citation type="submission" date="2016-07" db="EMBL/GenBank/DDBJ databases">
        <title>Pervasive Adenine N6-methylation of Active Genes in Fungi.</title>
        <authorList>
            <consortium name="DOE Joint Genome Institute"/>
            <person name="Mondo S.J."/>
            <person name="Dannebaum R.O."/>
            <person name="Kuo R.C."/>
            <person name="Labutti K."/>
            <person name="Haridas S."/>
            <person name="Kuo A."/>
            <person name="Salamov A."/>
            <person name="Ahrendt S.R."/>
            <person name="Lipzen A."/>
            <person name="Sullivan W."/>
            <person name="Andreopoulos W.B."/>
            <person name="Clum A."/>
            <person name="Lindquist E."/>
            <person name="Daum C."/>
            <person name="Ramamoorthy G.K."/>
            <person name="Gryganskyi A."/>
            <person name="Culley D."/>
            <person name="Magnuson J.K."/>
            <person name="James T.Y."/>
            <person name="O'Malley M.A."/>
            <person name="Stajich J.E."/>
            <person name="Spatafora J.W."/>
            <person name="Visel A."/>
            <person name="Grigoriev I.V."/>
        </authorList>
    </citation>
    <scope>NUCLEOTIDE SEQUENCE [LARGE SCALE GENOMIC DNA]</scope>
    <source>
        <strain evidence="2 3">CBS 129021</strain>
    </source>
</reference>
<accession>A0A1Y2E6D2</accession>
<name>A0A1Y2E6D2_9PEZI</name>
<dbReference type="STRING" id="1141098.A0A1Y2E6D2"/>
<dbReference type="RefSeq" id="XP_040717706.1">
    <property type="nucleotide sequence ID" value="XM_040863536.1"/>
</dbReference>
<dbReference type="Proteomes" id="UP000193689">
    <property type="component" value="Unassembled WGS sequence"/>
</dbReference>
<dbReference type="EMBL" id="MCFJ01000004">
    <property type="protein sequence ID" value="ORY67082.1"/>
    <property type="molecule type" value="Genomic_DNA"/>
</dbReference>
<keyword evidence="3" id="KW-1185">Reference proteome</keyword>
<dbReference type="InParanoid" id="A0A1Y2E6D2"/>